<evidence type="ECO:0000313" key="5">
    <source>
        <dbReference type="RefSeq" id="XP_006871032.1"/>
    </source>
</evidence>
<dbReference type="AlphaFoldDB" id="A0A9B0TV94"/>
<dbReference type="GO" id="GO:1990904">
    <property type="term" value="C:ribonucleoprotein complex"/>
    <property type="evidence" value="ECO:0007669"/>
    <property type="project" value="UniProtKB-KW"/>
</dbReference>
<proteinExistence type="inferred from homology"/>
<dbReference type="Gene3D" id="1.20.5.1150">
    <property type="entry name" value="Ribosomal protein S8"/>
    <property type="match status" value="1"/>
</dbReference>
<dbReference type="Proteomes" id="UP000504623">
    <property type="component" value="Unplaced"/>
</dbReference>
<dbReference type="InterPro" id="IPR001911">
    <property type="entry name" value="Ribosomal_bS21"/>
</dbReference>
<evidence type="ECO:0000256" key="1">
    <source>
        <dbReference type="ARBA" id="ARBA00006640"/>
    </source>
</evidence>
<dbReference type="GO" id="GO:0006412">
    <property type="term" value="P:translation"/>
    <property type="evidence" value="ECO:0007669"/>
    <property type="project" value="InterPro"/>
</dbReference>
<name>A0A9B0TV94_CHRAS</name>
<comment type="similarity">
    <text evidence="1">Belongs to the bacterial ribosomal protein bS21 family.</text>
</comment>
<dbReference type="NCBIfam" id="TIGR00030">
    <property type="entry name" value="S21p"/>
    <property type="match status" value="1"/>
</dbReference>
<keyword evidence="2" id="KW-0689">Ribosomal protein</keyword>
<keyword evidence="3" id="KW-0687">Ribonucleoprotein</keyword>
<protein>
    <submittedName>
        <fullName evidence="5">28S ribosomal protein S21, mitochondrial-like</fullName>
    </submittedName>
</protein>
<dbReference type="PANTHER" id="PTHR21109">
    <property type="entry name" value="MITOCHONDRIAL 28S RIBOSOMAL PROTEIN S21"/>
    <property type="match status" value="1"/>
</dbReference>
<dbReference type="Pfam" id="PF01165">
    <property type="entry name" value="Ribosomal_S21"/>
    <property type="match status" value="1"/>
</dbReference>
<dbReference type="InterPro" id="IPR038380">
    <property type="entry name" value="Ribosomal_bS21_sf"/>
</dbReference>
<dbReference type="GO" id="GO:0005840">
    <property type="term" value="C:ribosome"/>
    <property type="evidence" value="ECO:0007669"/>
    <property type="project" value="UniProtKB-KW"/>
</dbReference>
<evidence type="ECO:0000313" key="4">
    <source>
        <dbReference type="Proteomes" id="UP000504623"/>
    </source>
</evidence>
<dbReference type="OrthoDB" id="2501249at2759"/>
<dbReference type="GO" id="GO:0003735">
    <property type="term" value="F:structural constituent of ribosome"/>
    <property type="evidence" value="ECO:0007669"/>
    <property type="project" value="InterPro"/>
</dbReference>
<evidence type="ECO:0000256" key="3">
    <source>
        <dbReference type="ARBA" id="ARBA00023274"/>
    </source>
</evidence>
<dbReference type="GeneID" id="102816653"/>
<dbReference type="PANTHER" id="PTHR21109:SF0">
    <property type="entry name" value="SMALL RIBOSOMAL SUBUNIT PROTEIN BS21M"/>
    <property type="match status" value="1"/>
</dbReference>
<sequence>MEKHVKFIARTVLVQEGNVLNVKGAYRTLNRILTMDGLIDKIKGRRCYEKPCHKRHRESHETCRRIYNMEMACKIHFLMQKNQRDQWQGC</sequence>
<evidence type="ECO:0000256" key="2">
    <source>
        <dbReference type="ARBA" id="ARBA00022980"/>
    </source>
</evidence>
<accession>A0A9B0TV94</accession>
<gene>
    <name evidence="5" type="primary">LOC102816653</name>
</gene>
<dbReference type="RefSeq" id="XP_006871032.1">
    <property type="nucleotide sequence ID" value="XM_006870970.1"/>
</dbReference>
<keyword evidence="4" id="KW-1185">Reference proteome</keyword>
<organism evidence="4 5">
    <name type="scientific">Chrysochloris asiatica</name>
    <name type="common">Cape golden mole</name>
    <dbReference type="NCBI Taxonomy" id="185453"/>
    <lineage>
        <taxon>Eukaryota</taxon>
        <taxon>Metazoa</taxon>
        <taxon>Chordata</taxon>
        <taxon>Craniata</taxon>
        <taxon>Vertebrata</taxon>
        <taxon>Euteleostomi</taxon>
        <taxon>Mammalia</taxon>
        <taxon>Eutheria</taxon>
        <taxon>Afrotheria</taxon>
        <taxon>Chrysochloridae</taxon>
        <taxon>Chrysochlorinae</taxon>
        <taxon>Chrysochloris</taxon>
    </lineage>
</organism>
<reference evidence="5" key="1">
    <citation type="submission" date="2025-08" db="UniProtKB">
        <authorList>
            <consortium name="RefSeq"/>
        </authorList>
    </citation>
    <scope>IDENTIFICATION</scope>
    <source>
        <tissue evidence="5">Spleen</tissue>
    </source>
</reference>